<accession>A0A4S3MN18</accession>
<dbReference type="RefSeq" id="WP_136394612.1">
    <property type="nucleotide sequence ID" value="NZ_SSND01000002.1"/>
</dbReference>
<gene>
    <name evidence="1" type="ORF">E7811_10665</name>
</gene>
<comment type="caution">
    <text evidence="1">The sequence shown here is derived from an EMBL/GenBank/DDBJ whole genome shotgun (WGS) entry which is preliminary data.</text>
</comment>
<reference evidence="1 2" key="1">
    <citation type="submission" date="2019-04" db="EMBL/GenBank/DDBJ databases">
        <title>Draft genome sequence of Gemmobacter aestuarii sp. nov.</title>
        <authorList>
            <person name="Hameed A."/>
            <person name="Lin S.-Y."/>
            <person name="Shahina M."/>
            <person name="Lai W.-A."/>
            <person name="Young C.-C."/>
        </authorList>
    </citation>
    <scope>NUCLEOTIDE SEQUENCE [LARGE SCALE GENOMIC DNA]</scope>
    <source>
        <strain evidence="1 2">CC-PW-75</strain>
    </source>
</reference>
<dbReference type="AlphaFoldDB" id="A0A4S3MN18"/>
<dbReference type="EMBL" id="SSND01000002">
    <property type="protein sequence ID" value="THD83719.1"/>
    <property type="molecule type" value="Genomic_DNA"/>
</dbReference>
<evidence type="ECO:0000313" key="1">
    <source>
        <dbReference type="EMBL" id="THD83719.1"/>
    </source>
</evidence>
<dbReference type="InterPro" id="IPR003374">
    <property type="entry name" value="ApbE-like_sf"/>
</dbReference>
<dbReference type="InterPro" id="IPR007183">
    <property type="entry name" value="UPF0280"/>
</dbReference>
<protein>
    <submittedName>
        <fullName evidence="1">UPF0280 family protein</fullName>
    </submittedName>
</protein>
<dbReference type="OrthoDB" id="9814719at2"/>
<evidence type="ECO:0000313" key="2">
    <source>
        <dbReference type="Proteomes" id="UP000309450"/>
    </source>
</evidence>
<name>A0A4S3MN18_9RHOB</name>
<dbReference type="Gene3D" id="3.10.520.10">
    <property type="entry name" value="ApbE-like domains"/>
    <property type="match status" value="1"/>
</dbReference>
<dbReference type="SUPFAM" id="SSF143631">
    <property type="entry name" value="ApbE-like"/>
    <property type="match status" value="1"/>
</dbReference>
<dbReference type="NCBIfam" id="NF003322">
    <property type="entry name" value="PRK04334.1-2"/>
    <property type="match status" value="1"/>
</dbReference>
<proteinExistence type="predicted"/>
<organism evidence="1 2">
    <name type="scientific">Aliigemmobacter aestuarii</name>
    <dbReference type="NCBI Taxonomy" id="1445661"/>
    <lineage>
        <taxon>Bacteria</taxon>
        <taxon>Pseudomonadati</taxon>
        <taxon>Pseudomonadota</taxon>
        <taxon>Alphaproteobacteria</taxon>
        <taxon>Rhodobacterales</taxon>
        <taxon>Paracoccaceae</taxon>
        <taxon>Aliigemmobacter</taxon>
    </lineage>
</organism>
<dbReference type="PIRSF" id="PIRSF006421">
    <property type="entry name" value="UCP006421"/>
    <property type="match status" value="1"/>
</dbReference>
<sequence>MARALKPAPRYQAAWLPGGRLHLNHGPMDLVIGADGPGAEAGFSRAISRFDGLLEELVAELPALRKPDAPLAGPVARAMGQAVAPFRPAFVTPMAAVAGAVADAVLAALIAGPGISRAYVNNGGDIALHLTAGQSYAVAIGRSGQTARVAHGAGVGGIATSGWRGRSQSLGIADAVTVLAPTAAMADAAATMIANAVDLPGHPAITRRPAHEVKADSDLGFRHVTVDVAPLSRRDASRALDTGAAFADTCLGRGLILGAALFLQSETRILGRAVLPAAPPEAPHG</sequence>
<dbReference type="Proteomes" id="UP000309450">
    <property type="component" value="Unassembled WGS sequence"/>
</dbReference>
<keyword evidence="2" id="KW-1185">Reference proteome</keyword>